<gene>
    <name evidence="2" type="ORF">ACHAWO_009285</name>
</gene>
<name>A0ABD3NG68_9STRA</name>
<keyword evidence="3" id="KW-1185">Reference proteome</keyword>
<dbReference type="AlphaFoldDB" id="A0ABD3NG68"/>
<dbReference type="EMBL" id="JALLPJ020001199">
    <property type="protein sequence ID" value="KAL3774338.1"/>
    <property type="molecule type" value="Genomic_DNA"/>
</dbReference>
<evidence type="ECO:0000313" key="3">
    <source>
        <dbReference type="Proteomes" id="UP001530400"/>
    </source>
</evidence>
<dbReference type="Proteomes" id="UP001530400">
    <property type="component" value="Unassembled WGS sequence"/>
</dbReference>
<evidence type="ECO:0000256" key="1">
    <source>
        <dbReference type="SAM" id="SignalP"/>
    </source>
</evidence>
<sequence>MGSTVGSAISFCILAATASVPGSDRMGERECNQRLALGKSVIVLFNRKDD</sequence>
<protein>
    <submittedName>
        <fullName evidence="2">Uncharacterized protein</fullName>
    </submittedName>
</protein>
<feature type="chain" id="PRO_5044880611" evidence="1">
    <location>
        <begin position="19"/>
        <end position="50"/>
    </location>
</feature>
<feature type="signal peptide" evidence="1">
    <location>
        <begin position="1"/>
        <end position="18"/>
    </location>
</feature>
<keyword evidence="1" id="KW-0732">Signal</keyword>
<organism evidence="2 3">
    <name type="scientific">Cyclotella atomus</name>
    <dbReference type="NCBI Taxonomy" id="382360"/>
    <lineage>
        <taxon>Eukaryota</taxon>
        <taxon>Sar</taxon>
        <taxon>Stramenopiles</taxon>
        <taxon>Ochrophyta</taxon>
        <taxon>Bacillariophyta</taxon>
        <taxon>Coscinodiscophyceae</taxon>
        <taxon>Thalassiosirophycidae</taxon>
        <taxon>Stephanodiscales</taxon>
        <taxon>Stephanodiscaceae</taxon>
        <taxon>Cyclotella</taxon>
    </lineage>
</organism>
<accession>A0ABD3NG68</accession>
<proteinExistence type="predicted"/>
<comment type="caution">
    <text evidence="2">The sequence shown here is derived from an EMBL/GenBank/DDBJ whole genome shotgun (WGS) entry which is preliminary data.</text>
</comment>
<evidence type="ECO:0000313" key="2">
    <source>
        <dbReference type="EMBL" id="KAL3774338.1"/>
    </source>
</evidence>
<reference evidence="2 3" key="1">
    <citation type="submission" date="2024-10" db="EMBL/GenBank/DDBJ databases">
        <title>Updated reference genomes for cyclostephanoid diatoms.</title>
        <authorList>
            <person name="Roberts W.R."/>
            <person name="Alverson A.J."/>
        </authorList>
    </citation>
    <scope>NUCLEOTIDE SEQUENCE [LARGE SCALE GENOMIC DNA]</scope>
    <source>
        <strain evidence="2 3">AJA010-31</strain>
    </source>
</reference>